<dbReference type="EC" id="5.4.99.-" evidence="3"/>
<keyword evidence="2 3" id="KW-0413">Isomerase</keyword>
<dbReference type="GO" id="GO:0006364">
    <property type="term" value="P:rRNA processing"/>
    <property type="evidence" value="ECO:0007669"/>
    <property type="project" value="UniProtKB-ARBA"/>
</dbReference>
<dbReference type="PANTHER" id="PTHR47683">
    <property type="entry name" value="PSEUDOURIDINE SYNTHASE FAMILY PROTEIN-RELATED"/>
    <property type="match status" value="1"/>
</dbReference>
<dbReference type="InterPro" id="IPR020103">
    <property type="entry name" value="PsdUridine_synth_cat_dom_sf"/>
</dbReference>
<dbReference type="EMBL" id="JABAIA010000003">
    <property type="protein sequence ID" value="NLR68012.1"/>
    <property type="molecule type" value="Genomic_DNA"/>
</dbReference>
<dbReference type="PANTHER" id="PTHR47683:SF2">
    <property type="entry name" value="RNA-BINDING S4 DOMAIN-CONTAINING PROTEIN"/>
    <property type="match status" value="1"/>
</dbReference>
<organism evidence="5 6">
    <name type="scientific">Chitinophaga varians</name>
    <dbReference type="NCBI Taxonomy" id="2202339"/>
    <lineage>
        <taxon>Bacteria</taxon>
        <taxon>Pseudomonadati</taxon>
        <taxon>Bacteroidota</taxon>
        <taxon>Chitinophagia</taxon>
        <taxon>Chitinophagales</taxon>
        <taxon>Chitinophagaceae</taxon>
        <taxon>Chitinophaga</taxon>
    </lineage>
</organism>
<evidence type="ECO:0000256" key="3">
    <source>
        <dbReference type="RuleBase" id="RU003887"/>
    </source>
</evidence>
<dbReference type="Gene3D" id="3.30.70.580">
    <property type="entry name" value="Pseudouridine synthase I, catalytic domain, N-terminal subdomain"/>
    <property type="match status" value="1"/>
</dbReference>
<dbReference type="SUPFAM" id="SSF55120">
    <property type="entry name" value="Pseudouridine synthase"/>
    <property type="match status" value="1"/>
</dbReference>
<dbReference type="Proteomes" id="UP000570474">
    <property type="component" value="Unassembled WGS sequence"/>
</dbReference>
<dbReference type="RefSeq" id="WP_168873953.1">
    <property type="nucleotide sequence ID" value="NZ_JABAIA010000003.1"/>
</dbReference>
<evidence type="ECO:0000259" key="4">
    <source>
        <dbReference type="Pfam" id="PF00849"/>
    </source>
</evidence>
<dbReference type="InterPro" id="IPR006145">
    <property type="entry name" value="PsdUridine_synth_RsuA/RluA"/>
</dbReference>
<comment type="similarity">
    <text evidence="1 3">Belongs to the pseudouridine synthase RsuA family.</text>
</comment>
<dbReference type="NCBIfam" id="TIGR00093">
    <property type="entry name" value="pseudouridine synthase"/>
    <property type="match status" value="1"/>
</dbReference>
<sequence length="201" mass="23056">MTHRYFIIYKPYDMVSQFISSDAGKVKLLGDLDFQFPEGTHAIGRLDNHSEGLLLLTTNKKITRLLFQGEQPHQRTYLVRVKGHVLPQTLQRLQTGVRIPITGQLEYVAVPHKVSIVDRPVGLLPRPSETPDRAPHTWLLITLTEGKYHQVRKMVGAVKHRCQRLIRVSIENMELGDMQPGEVRELDQATFFERLKLATDL</sequence>
<dbReference type="GO" id="GO:0140098">
    <property type="term" value="F:catalytic activity, acting on RNA"/>
    <property type="evidence" value="ECO:0007669"/>
    <property type="project" value="UniProtKB-ARBA"/>
</dbReference>
<evidence type="ECO:0000256" key="2">
    <source>
        <dbReference type="ARBA" id="ARBA00023235"/>
    </source>
</evidence>
<keyword evidence="6" id="KW-1185">Reference proteome</keyword>
<accession>A0A847RY74</accession>
<dbReference type="InterPro" id="IPR018496">
    <property type="entry name" value="PsdUridine_synth_RsuA/RluB_CS"/>
</dbReference>
<dbReference type="AlphaFoldDB" id="A0A847RY74"/>
<dbReference type="PROSITE" id="PS01149">
    <property type="entry name" value="PSI_RSU"/>
    <property type="match status" value="1"/>
</dbReference>
<dbReference type="GO" id="GO:0009982">
    <property type="term" value="F:pseudouridine synthase activity"/>
    <property type="evidence" value="ECO:0007669"/>
    <property type="project" value="InterPro"/>
</dbReference>
<evidence type="ECO:0000256" key="1">
    <source>
        <dbReference type="ARBA" id="ARBA00008348"/>
    </source>
</evidence>
<dbReference type="InterPro" id="IPR042092">
    <property type="entry name" value="PsdUridine_s_RsuA/RluB/E/F_cat"/>
</dbReference>
<dbReference type="GO" id="GO:0001522">
    <property type="term" value="P:pseudouridine synthesis"/>
    <property type="evidence" value="ECO:0007669"/>
    <property type="project" value="InterPro"/>
</dbReference>
<evidence type="ECO:0000313" key="6">
    <source>
        <dbReference type="Proteomes" id="UP000570474"/>
    </source>
</evidence>
<name>A0A847RY74_9BACT</name>
<dbReference type="GO" id="GO:0003723">
    <property type="term" value="F:RNA binding"/>
    <property type="evidence" value="ECO:0007669"/>
    <property type="project" value="InterPro"/>
</dbReference>
<dbReference type="Gene3D" id="3.30.70.1560">
    <property type="entry name" value="Alpha-L RNA-binding motif"/>
    <property type="match status" value="1"/>
</dbReference>
<gene>
    <name evidence="5" type="ORF">HGH92_27145</name>
</gene>
<protein>
    <recommendedName>
        <fullName evidence="3">Pseudouridine synthase</fullName>
        <ecNumber evidence="3">5.4.99.-</ecNumber>
    </recommendedName>
</protein>
<dbReference type="InterPro" id="IPR000748">
    <property type="entry name" value="PsdUridine_synth_RsuA/RluB/E/F"/>
</dbReference>
<reference evidence="5 6" key="1">
    <citation type="submission" date="2020-04" db="EMBL/GenBank/DDBJ databases">
        <authorList>
            <person name="Yin C."/>
        </authorList>
    </citation>
    <scope>NUCLEOTIDE SEQUENCE [LARGE SCALE GENOMIC DNA]</scope>
    <source>
        <strain evidence="5 6">Ae27</strain>
    </source>
</reference>
<comment type="caution">
    <text evidence="5">The sequence shown here is derived from an EMBL/GenBank/DDBJ whole genome shotgun (WGS) entry which is preliminary data.</text>
</comment>
<feature type="domain" description="Pseudouridine synthase RsuA/RluA-like" evidence="4">
    <location>
        <begin position="5"/>
        <end position="155"/>
    </location>
</feature>
<dbReference type="InterPro" id="IPR050343">
    <property type="entry name" value="RsuA_PseudoU_synthase"/>
</dbReference>
<evidence type="ECO:0000313" key="5">
    <source>
        <dbReference type="EMBL" id="NLR68012.1"/>
    </source>
</evidence>
<dbReference type="Pfam" id="PF00849">
    <property type="entry name" value="PseudoU_synth_2"/>
    <property type="match status" value="1"/>
</dbReference>
<proteinExistence type="inferred from homology"/>
<dbReference type="InterPro" id="IPR020094">
    <property type="entry name" value="TruA/RsuA/RluB/E/F_N"/>
</dbReference>